<feature type="transmembrane region" description="Helical" evidence="7">
    <location>
        <begin position="170"/>
        <end position="191"/>
    </location>
</feature>
<evidence type="ECO:0000256" key="1">
    <source>
        <dbReference type="ARBA" id="ARBA00004141"/>
    </source>
</evidence>
<dbReference type="PROSITE" id="PS00217">
    <property type="entry name" value="SUGAR_TRANSPORT_2"/>
    <property type="match status" value="1"/>
</dbReference>
<feature type="transmembrane region" description="Helical" evidence="7">
    <location>
        <begin position="101"/>
        <end position="125"/>
    </location>
</feature>
<evidence type="ECO:0000259" key="8">
    <source>
        <dbReference type="PROSITE" id="PS50850"/>
    </source>
</evidence>
<protein>
    <submittedName>
        <fullName evidence="9">Maltose permease MAL61</fullName>
    </submittedName>
</protein>
<evidence type="ECO:0000313" key="9">
    <source>
        <dbReference type="EMBL" id="KPI34739.1"/>
    </source>
</evidence>
<comment type="subcellular location">
    <subcellularLocation>
        <location evidence="1">Membrane</location>
        <topology evidence="1">Multi-pass membrane protein</topology>
    </subcellularLocation>
</comment>
<dbReference type="Pfam" id="PF00083">
    <property type="entry name" value="Sugar_tr"/>
    <property type="match status" value="1"/>
</dbReference>
<keyword evidence="3 7" id="KW-0812">Transmembrane</keyword>
<feature type="transmembrane region" description="Helical" evidence="7">
    <location>
        <begin position="385"/>
        <end position="404"/>
    </location>
</feature>
<feature type="transmembrane region" description="Helical" evidence="7">
    <location>
        <begin position="137"/>
        <end position="158"/>
    </location>
</feature>
<feature type="transmembrane region" description="Helical" evidence="7">
    <location>
        <begin position="231"/>
        <end position="255"/>
    </location>
</feature>
<dbReference type="InterPro" id="IPR005828">
    <property type="entry name" value="MFS_sugar_transport-like"/>
</dbReference>
<keyword evidence="5 7" id="KW-0472">Membrane</keyword>
<dbReference type="Proteomes" id="UP000038010">
    <property type="component" value="Unassembled WGS sequence"/>
</dbReference>
<feature type="region of interest" description="Disordered" evidence="6">
    <location>
        <begin position="1"/>
        <end position="39"/>
    </location>
</feature>
<evidence type="ECO:0000256" key="3">
    <source>
        <dbReference type="ARBA" id="ARBA00022692"/>
    </source>
</evidence>
<feature type="transmembrane region" description="Helical" evidence="7">
    <location>
        <begin position="53"/>
        <end position="73"/>
    </location>
</feature>
<organism evidence="9 10">
    <name type="scientific">Cyphellophora attinorum</name>
    <dbReference type="NCBI Taxonomy" id="1664694"/>
    <lineage>
        <taxon>Eukaryota</taxon>
        <taxon>Fungi</taxon>
        <taxon>Dikarya</taxon>
        <taxon>Ascomycota</taxon>
        <taxon>Pezizomycotina</taxon>
        <taxon>Eurotiomycetes</taxon>
        <taxon>Chaetothyriomycetidae</taxon>
        <taxon>Chaetothyriales</taxon>
        <taxon>Cyphellophoraceae</taxon>
        <taxon>Cyphellophora</taxon>
    </lineage>
</organism>
<feature type="transmembrane region" description="Helical" evidence="7">
    <location>
        <begin position="321"/>
        <end position="344"/>
    </location>
</feature>
<feature type="transmembrane region" description="Helical" evidence="7">
    <location>
        <begin position="485"/>
        <end position="503"/>
    </location>
</feature>
<comment type="similarity">
    <text evidence="2">Belongs to the major facilitator superfamily. Sugar transporter (TC 2.A.1.1) family.</text>
</comment>
<feature type="transmembrane region" description="Helical" evidence="7">
    <location>
        <begin position="356"/>
        <end position="376"/>
    </location>
</feature>
<dbReference type="GO" id="GO:0005351">
    <property type="term" value="F:carbohydrate:proton symporter activity"/>
    <property type="evidence" value="ECO:0007669"/>
    <property type="project" value="TreeGrafter"/>
</dbReference>
<accession>A0A0N0NHW2</accession>
<dbReference type="InterPro" id="IPR020846">
    <property type="entry name" value="MFS_dom"/>
</dbReference>
<feature type="transmembrane region" description="Helical" evidence="7">
    <location>
        <begin position="203"/>
        <end position="225"/>
    </location>
</feature>
<comment type="caution">
    <text evidence="9">The sequence shown here is derived from an EMBL/GenBank/DDBJ whole genome shotgun (WGS) entry which is preliminary data.</text>
</comment>
<dbReference type="PANTHER" id="PTHR48022">
    <property type="entry name" value="PLASTIDIC GLUCOSE TRANSPORTER 4"/>
    <property type="match status" value="1"/>
</dbReference>
<reference evidence="9 10" key="1">
    <citation type="submission" date="2015-06" db="EMBL/GenBank/DDBJ databases">
        <title>Draft genome of the ant-associated black yeast Phialophora attae CBS 131958.</title>
        <authorList>
            <person name="Moreno L.F."/>
            <person name="Stielow B.J."/>
            <person name="de Hoog S."/>
            <person name="Vicente V.A."/>
            <person name="Weiss V.A."/>
            <person name="de Vries M."/>
            <person name="Cruz L.M."/>
            <person name="Souza E.M."/>
        </authorList>
    </citation>
    <scope>NUCLEOTIDE SEQUENCE [LARGE SCALE GENOMIC DNA]</scope>
    <source>
        <strain evidence="9 10">CBS 131958</strain>
    </source>
</reference>
<dbReference type="GO" id="GO:0016020">
    <property type="term" value="C:membrane"/>
    <property type="evidence" value="ECO:0007669"/>
    <property type="project" value="UniProtKB-SubCell"/>
</dbReference>
<proteinExistence type="inferred from homology"/>
<dbReference type="Gene3D" id="1.20.1250.20">
    <property type="entry name" value="MFS general substrate transporter like domains"/>
    <property type="match status" value="1"/>
</dbReference>
<name>A0A0N0NHW2_9EURO</name>
<evidence type="ECO:0000313" key="10">
    <source>
        <dbReference type="Proteomes" id="UP000038010"/>
    </source>
</evidence>
<feature type="transmembrane region" description="Helical" evidence="7">
    <location>
        <begin position="410"/>
        <end position="431"/>
    </location>
</feature>
<dbReference type="OrthoDB" id="6612291at2759"/>
<dbReference type="AlphaFoldDB" id="A0A0N0NHW2"/>
<evidence type="ECO:0000256" key="7">
    <source>
        <dbReference type="SAM" id="Phobius"/>
    </source>
</evidence>
<evidence type="ECO:0000256" key="6">
    <source>
        <dbReference type="SAM" id="MobiDB-lite"/>
    </source>
</evidence>
<dbReference type="InterPro" id="IPR050360">
    <property type="entry name" value="MFS_Sugar_Transporters"/>
</dbReference>
<dbReference type="RefSeq" id="XP_017994702.1">
    <property type="nucleotide sequence ID" value="XM_018142908.1"/>
</dbReference>
<dbReference type="EMBL" id="LFJN01000051">
    <property type="protein sequence ID" value="KPI34739.1"/>
    <property type="molecule type" value="Genomic_DNA"/>
</dbReference>
<evidence type="ECO:0000256" key="2">
    <source>
        <dbReference type="ARBA" id="ARBA00010992"/>
    </source>
</evidence>
<dbReference type="VEuPathDB" id="FungiDB:AB675_28"/>
<dbReference type="PANTHER" id="PTHR48022:SF41">
    <property type="entry name" value="MAJOR FACILITATOR SUPERFAMILY (MFS) PROFILE DOMAIN-CONTAINING PROTEIN"/>
    <property type="match status" value="1"/>
</dbReference>
<dbReference type="SUPFAM" id="SSF103473">
    <property type="entry name" value="MFS general substrate transporter"/>
    <property type="match status" value="1"/>
</dbReference>
<feature type="domain" description="Major facilitator superfamily (MFS) profile" evidence="8">
    <location>
        <begin position="60"/>
        <end position="507"/>
    </location>
</feature>
<feature type="compositionally biased region" description="Low complexity" evidence="6">
    <location>
        <begin position="15"/>
        <end position="28"/>
    </location>
</feature>
<keyword evidence="10" id="KW-1185">Reference proteome</keyword>
<dbReference type="InterPro" id="IPR036259">
    <property type="entry name" value="MFS_trans_sf"/>
</dbReference>
<dbReference type="FunFam" id="1.20.1250.20:FF:000078">
    <property type="entry name" value="MFS maltose transporter, putative"/>
    <property type="match status" value="1"/>
</dbReference>
<dbReference type="PROSITE" id="PS50850">
    <property type="entry name" value="MFS"/>
    <property type="match status" value="1"/>
</dbReference>
<dbReference type="GeneID" id="28734678"/>
<evidence type="ECO:0000256" key="4">
    <source>
        <dbReference type="ARBA" id="ARBA00022989"/>
    </source>
</evidence>
<gene>
    <name evidence="9" type="ORF">AB675_28</name>
</gene>
<sequence length="543" mass="59327">MTDDQKTAGTSAAERTGTLTGTTRNATNVEDIETTGPMTEPEKDLRLWEAIKLYPKVTGWCMGLTSAILLWGYDNIIVGQITALPTFQRDFGEWSVSEDDYIFPAFWLGLWSSSTNIGAFFGSITGGFIQDRIGRKLSLNLGAVLAALGVCIIFSSYWVGDLESKRGVFFAGKVFAGFATGIVKVQVLTYISEITPTALRGSALALVPTFTLLGQLVGGLIIFGINESESPTGYLVVLGSQWILSIVPLVLSIFMPESPAFLIRKGRHEEAMTAIKRLVAPKVDPEKVFRQTKLTIEQEAAQAEAVNYRDCFNRAHLRRTWIVLFANQLQSLFGLDLLSTASYFLQVIGMDSGTSLIFLISGIALGMVANGVSIWLQSRVGRRRLIIPSFVAAGILYTGMGIAGCFKTTAVQWYSAVSLNLVIVVCGLGAWPAGYSVMSEASALRLRSKSQAIGGVSQQAASVLFKFTLPFIFNPDAGNLRAKTGFVYTGLCLIGGFGTFFWVPEMKGRNALEIDDMFELKLPARQFKHWKSERGEHVEAKEE</sequence>
<feature type="transmembrane region" description="Helical" evidence="7">
    <location>
        <begin position="452"/>
        <end position="473"/>
    </location>
</feature>
<dbReference type="InterPro" id="IPR005829">
    <property type="entry name" value="Sugar_transporter_CS"/>
</dbReference>
<keyword evidence="4 7" id="KW-1133">Transmembrane helix</keyword>
<evidence type="ECO:0000256" key="5">
    <source>
        <dbReference type="ARBA" id="ARBA00023136"/>
    </source>
</evidence>